<sequence length="323" mass="36527">MKGYKYCLCYLQLASFLTKCHMSLFCPGYYFFPLIAGYNTGAEITSPHLKVGGHEKNNVLEIPFKDAPRGVELVRAMIEGAAPLPTEPRGQRESARPIAYIKARTTDTNPPNRFLKKGCILLTHIFPFATSFAMWKSKLTYQQKYGLTLGVDTMVILQKHQKSMSRQMYQIHKTALFSLLMQLLIPGMLIVVPLSVCMFVVVTGAIGLQELAMDTMFLVGSHSMCSCAVMILSNPKYRKFVKEKILRLKVWDKKISMEQIHRGNGLFIVQGACFQQRVVSIHRPLGYGPSTLPLRHAADKRQLGGRKYMWGSENSITNEKRLL</sequence>
<reference evidence="2 3" key="1">
    <citation type="journal article" date="2003" name="PLoS Biol.">
        <title>The genome sequence of Caenorhabditis briggsae: a platform for comparative genomics.</title>
        <authorList>
            <person name="Stein L.D."/>
            <person name="Bao Z."/>
            <person name="Blasiar D."/>
            <person name="Blumenthal T."/>
            <person name="Brent M.R."/>
            <person name="Chen N."/>
            <person name="Chinwalla A."/>
            <person name="Clarke L."/>
            <person name="Clee C."/>
            <person name="Coghlan A."/>
            <person name="Coulson A."/>
            <person name="D'Eustachio P."/>
            <person name="Fitch D.H."/>
            <person name="Fulton L.A."/>
            <person name="Fulton R.E."/>
            <person name="Griffiths-Jones S."/>
            <person name="Harris T.W."/>
            <person name="Hillier L.W."/>
            <person name="Kamath R."/>
            <person name="Kuwabara P.E."/>
            <person name="Mardis E.R."/>
            <person name="Marra M.A."/>
            <person name="Miner T.L."/>
            <person name="Minx P."/>
            <person name="Mullikin J.C."/>
            <person name="Plumb R.W."/>
            <person name="Rogers J."/>
            <person name="Schein J.E."/>
            <person name="Sohrmann M."/>
            <person name="Spieth J."/>
            <person name="Stajich J.E."/>
            <person name="Wei C."/>
            <person name="Willey D."/>
            <person name="Wilson R.K."/>
            <person name="Durbin R."/>
            <person name="Waterston R.H."/>
        </authorList>
    </citation>
    <scope>NUCLEOTIDE SEQUENCE [LARGE SCALE GENOMIC DNA]</scope>
    <source>
        <strain evidence="2 3">AF16</strain>
    </source>
</reference>
<dbReference type="SUPFAM" id="SSF81321">
    <property type="entry name" value="Family A G protein-coupled receptor-like"/>
    <property type="match status" value="1"/>
</dbReference>
<feature type="transmembrane region" description="Helical" evidence="1">
    <location>
        <begin position="212"/>
        <end position="232"/>
    </location>
</feature>
<dbReference type="EMBL" id="HE601356">
    <property type="protein sequence ID" value="CAP20596.2"/>
    <property type="molecule type" value="Genomic_DNA"/>
</dbReference>
<dbReference type="PANTHER" id="PTHR46964:SF3">
    <property type="entry name" value="SERPENTINE RECEPTOR, CLASS H-RELATED"/>
    <property type="match status" value="1"/>
</dbReference>
<dbReference type="STRING" id="6238.A8WJF4"/>
<dbReference type="RefSeq" id="XP_045091182.1">
    <property type="nucleotide sequence ID" value="XM_045241311.1"/>
</dbReference>
<evidence type="ECO:0000313" key="2">
    <source>
        <dbReference type="EMBL" id="CAP20596.2"/>
    </source>
</evidence>
<dbReference type="Pfam" id="PF10327">
    <property type="entry name" value="7TM_GPCR_Sri"/>
    <property type="match status" value="2"/>
</dbReference>
<dbReference type="InParanoid" id="A8WJF4"/>
<name>A8WJF4_CAEBR</name>
<dbReference type="CTD" id="8589943"/>
<keyword evidence="1" id="KW-0472">Membrane</keyword>
<keyword evidence="3" id="KW-1185">Reference proteome</keyword>
<organism evidence="2 3">
    <name type="scientific">Caenorhabditis briggsae</name>
    <dbReference type="NCBI Taxonomy" id="6238"/>
    <lineage>
        <taxon>Eukaryota</taxon>
        <taxon>Metazoa</taxon>
        <taxon>Ecdysozoa</taxon>
        <taxon>Nematoda</taxon>
        <taxon>Chromadorea</taxon>
        <taxon>Rhabditida</taxon>
        <taxon>Rhabditina</taxon>
        <taxon>Rhabditomorpha</taxon>
        <taxon>Rhabditoidea</taxon>
        <taxon>Rhabditidae</taxon>
        <taxon>Peloderinae</taxon>
        <taxon>Caenorhabditis</taxon>
    </lineage>
</organism>
<dbReference type="Proteomes" id="UP000008549">
    <property type="component" value="Unassembled WGS sequence"/>
</dbReference>
<evidence type="ECO:0000313" key="3">
    <source>
        <dbReference type="Proteomes" id="UP000008549"/>
    </source>
</evidence>
<evidence type="ECO:0000256" key="1">
    <source>
        <dbReference type="SAM" id="Phobius"/>
    </source>
</evidence>
<dbReference type="InterPro" id="IPR019429">
    <property type="entry name" value="7TM_GPCR_serpentine_rcpt_Sri"/>
</dbReference>
<keyword evidence="1" id="KW-1133">Transmembrane helix</keyword>
<dbReference type="PANTHER" id="PTHR46964">
    <property type="entry name" value="SERPENTINE RECEPTOR, CLASS I-RELATED"/>
    <property type="match status" value="1"/>
</dbReference>
<reference evidence="2 3" key="2">
    <citation type="journal article" date="2011" name="PLoS Genet.">
        <title>Caenorhabditis briggsae recombinant inbred line genotypes reveal inter-strain incompatibility and the evolution of recombination.</title>
        <authorList>
            <person name="Ross J.A."/>
            <person name="Koboldt D.C."/>
            <person name="Staisch J.E."/>
            <person name="Chamberlin H.M."/>
            <person name="Gupta B.P."/>
            <person name="Miller R.D."/>
            <person name="Baird S.E."/>
            <person name="Haag E.S."/>
        </authorList>
    </citation>
    <scope>NUCLEOTIDE SEQUENCE [LARGE SCALE GENOMIC DNA]</scope>
    <source>
        <strain evidence="2 3">AF16</strain>
    </source>
</reference>
<dbReference type="eggNOG" id="ENOG502RVTA">
    <property type="taxonomic scope" value="Eukaryota"/>
</dbReference>
<dbReference type="HOGENOM" id="CLU_067919_0_0_1"/>
<dbReference type="GO" id="GO:0050907">
    <property type="term" value="P:detection of chemical stimulus involved in sensory perception"/>
    <property type="evidence" value="ECO:0000318"/>
    <property type="project" value="GO_Central"/>
</dbReference>
<proteinExistence type="predicted"/>
<keyword evidence="1" id="KW-0812">Transmembrane</keyword>
<dbReference type="AlphaFoldDB" id="A8WJF4"/>
<dbReference type="KEGG" id="cbr:CBG_23844"/>
<feature type="transmembrane region" description="Helical" evidence="1">
    <location>
        <begin position="174"/>
        <end position="206"/>
    </location>
</feature>
<protein>
    <submittedName>
        <fullName evidence="2">Protein CBG23844</fullName>
    </submittedName>
</protein>
<gene>
    <name evidence="2" type="ORF">CBG23844</name>
    <name evidence="2" type="ORF">CBG_23844</name>
</gene>
<accession>A8WJF4</accession>
<dbReference type="GeneID" id="8589943"/>